<dbReference type="Pfam" id="PF20263">
    <property type="entry name" value="LYRM2-like"/>
    <property type="match status" value="1"/>
</dbReference>
<dbReference type="Proteomes" id="UP001408356">
    <property type="component" value="Unassembled WGS sequence"/>
</dbReference>
<gene>
    <name evidence="2" type="ORF">SUNI508_01311</name>
</gene>
<accession>A0ABR2UXQ4</accession>
<reference evidence="2 3" key="1">
    <citation type="journal article" date="2024" name="J. Plant Pathol.">
        <title>Sequence and assembly of the genome of Seiridium unicorne, isolate CBS 538.82, causal agent of cypress canker disease.</title>
        <authorList>
            <person name="Scali E."/>
            <person name="Rocca G.D."/>
            <person name="Danti R."/>
            <person name="Garbelotto M."/>
            <person name="Barberini S."/>
            <person name="Baroncelli R."/>
            <person name="Emiliani G."/>
        </authorList>
    </citation>
    <scope>NUCLEOTIDE SEQUENCE [LARGE SCALE GENOMIC DNA]</scope>
    <source>
        <strain evidence="2 3">BM-138-508</strain>
    </source>
</reference>
<evidence type="ECO:0000313" key="3">
    <source>
        <dbReference type="Proteomes" id="UP001408356"/>
    </source>
</evidence>
<sequence length="393" mass="44773">MPLQIPHPETARHLYRHILREATYLPPLVRPWSFEYIKTRFRGGQDAQDPKKHIKEAHRQLRFLRAANAGDVRRMLRICLLATGRLGKRRRQLADEYLSKSPPADSAMLENTSCNSNDAMRRLTLAAWGQSVDGKAGTKEKKKGEEPLPSVLDSTWLGHWDLEKVRTLGESQYNRQESVADWITGNKIRRTINPKTTVVTENCWGLTLRPKQMTRKLQTHWKSVIASLMPPLPQGEWDTLRDLAEGVAPENTWRVPPRRPVATPVESDMTKPVVANATALWDWENYVTMPIRKLERKNSRRMKALSGSSDEHPYRQGPPIGVRAFKARSLKRGIYAKVLLASPVMKKNANGNWKVTWGGENKHPTLSKPTSTDSQFFQGVDAMGRILARQVDE</sequence>
<evidence type="ECO:0000259" key="1">
    <source>
        <dbReference type="Pfam" id="PF20263"/>
    </source>
</evidence>
<dbReference type="CDD" id="cd20273">
    <property type="entry name" value="Complex1_LYR_unchar"/>
    <property type="match status" value="1"/>
</dbReference>
<comment type="caution">
    <text evidence="2">The sequence shown here is derived from an EMBL/GenBank/DDBJ whole genome shotgun (WGS) entry which is preliminary data.</text>
</comment>
<keyword evidence="3" id="KW-1185">Reference proteome</keyword>
<dbReference type="InterPro" id="IPR046896">
    <property type="entry name" value="Cup1-like_N"/>
</dbReference>
<name>A0ABR2UXQ4_9PEZI</name>
<proteinExistence type="predicted"/>
<feature type="domain" description="LYR motif-containing protein Cup1-like N-terminal" evidence="1">
    <location>
        <begin position="14"/>
        <end position="93"/>
    </location>
</feature>
<organism evidence="2 3">
    <name type="scientific">Seiridium unicorne</name>
    <dbReference type="NCBI Taxonomy" id="138068"/>
    <lineage>
        <taxon>Eukaryota</taxon>
        <taxon>Fungi</taxon>
        <taxon>Dikarya</taxon>
        <taxon>Ascomycota</taxon>
        <taxon>Pezizomycotina</taxon>
        <taxon>Sordariomycetes</taxon>
        <taxon>Xylariomycetidae</taxon>
        <taxon>Amphisphaeriales</taxon>
        <taxon>Sporocadaceae</taxon>
        <taxon>Seiridium</taxon>
    </lineage>
</organism>
<dbReference type="EMBL" id="JARVKF010000330">
    <property type="protein sequence ID" value="KAK9419334.1"/>
    <property type="molecule type" value="Genomic_DNA"/>
</dbReference>
<protein>
    <recommendedName>
        <fullName evidence="1">LYR motif-containing protein Cup1-like N-terminal domain-containing protein</fullName>
    </recommendedName>
</protein>
<evidence type="ECO:0000313" key="2">
    <source>
        <dbReference type="EMBL" id="KAK9419334.1"/>
    </source>
</evidence>